<dbReference type="SUPFAM" id="SSF48695">
    <property type="entry name" value="Multiheme cytochromes"/>
    <property type="match status" value="1"/>
</dbReference>
<proteinExistence type="predicted"/>
<dbReference type="PANTHER" id="PTHR35038">
    <property type="entry name" value="DISSIMILATORY SULFITE REDUCTASE SIRA"/>
    <property type="match status" value="1"/>
</dbReference>
<comment type="caution">
    <text evidence="5">The sequence shown here is derived from an EMBL/GenBank/DDBJ whole genome shotgun (WGS) entry which is preliminary data.</text>
</comment>
<dbReference type="PANTHER" id="PTHR35038:SF8">
    <property type="entry name" value="C-TYPE POLYHEME CYTOCHROME OMCC"/>
    <property type="match status" value="1"/>
</dbReference>
<dbReference type="InterPro" id="IPR036280">
    <property type="entry name" value="Multihaem_cyt_sf"/>
</dbReference>
<evidence type="ECO:0000256" key="1">
    <source>
        <dbReference type="ARBA" id="ARBA00022729"/>
    </source>
</evidence>
<evidence type="ECO:0000259" key="3">
    <source>
        <dbReference type="Pfam" id="PF02259"/>
    </source>
</evidence>
<feature type="transmembrane region" description="Helical" evidence="2">
    <location>
        <begin position="201"/>
        <end position="219"/>
    </location>
</feature>
<accession>A0ABP9VJZ8</accession>
<evidence type="ECO:0000313" key="6">
    <source>
        <dbReference type="Proteomes" id="UP001416858"/>
    </source>
</evidence>
<evidence type="ECO:0000256" key="2">
    <source>
        <dbReference type="SAM" id="Phobius"/>
    </source>
</evidence>
<dbReference type="Pfam" id="PF02259">
    <property type="entry name" value="FAT"/>
    <property type="match status" value="1"/>
</dbReference>
<evidence type="ECO:0000259" key="4">
    <source>
        <dbReference type="Pfam" id="PF13435"/>
    </source>
</evidence>
<keyword evidence="1" id="KW-0732">Signal</keyword>
<organism evidence="5 6">
    <name type="scientific">Novipirellula caenicola</name>
    <dbReference type="NCBI Taxonomy" id="1536901"/>
    <lineage>
        <taxon>Bacteria</taxon>
        <taxon>Pseudomonadati</taxon>
        <taxon>Planctomycetota</taxon>
        <taxon>Planctomycetia</taxon>
        <taxon>Pirellulales</taxon>
        <taxon>Pirellulaceae</taxon>
        <taxon>Novipirellula</taxon>
    </lineage>
</organism>
<feature type="domain" description="Cytochrome c-552/4" evidence="4">
    <location>
        <begin position="263"/>
        <end position="350"/>
    </location>
</feature>
<feature type="transmembrane region" description="Helical" evidence="2">
    <location>
        <begin position="137"/>
        <end position="159"/>
    </location>
</feature>
<reference evidence="5 6" key="1">
    <citation type="submission" date="2024-02" db="EMBL/GenBank/DDBJ databases">
        <title>Rhodopirellula caenicola NBRC 110016.</title>
        <authorList>
            <person name="Ichikawa N."/>
            <person name="Katano-Makiyama Y."/>
            <person name="Hidaka K."/>
        </authorList>
    </citation>
    <scope>NUCLEOTIDE SEQUENCE [LARGE SCALE GENOMIC DNA]</scope>
    <source>
        <strain evidence="5 6">NBRC 110016</strain>
    </source>
</reference>
<dbReference type="Gene3D" id="1.10.1130.10">
    <property type="entry name" value="Flavocytochrome C3, Chain A"/>
    <property type="match status" value="1"/>
</dbReference>
<dbReference type="SUPFAM" id="SSF48452">
    <property type="entry name" value="TPR-like"/>
    <property type="match status" value="1"/>
</dbReference>
<evidence type="ECO:0000313" key="5">
    <source>
        <dbReference type="EMBL" id="GAA5505531.1"/>
    </source>
</evidence>
<keyword evidence="6" id="KW-1185">Reference proteome</keyword>
<sequence length="972" mass="110063">MRETGNPKCETLAGAHWDVTNQPIHRANRFMFSVTASSGPVAAAKKKKYVRAVGPRLRKLLYVVFALVALLYANSGYLSLITFLEWKNNETYQDYYYQYMFLAHLVMGLLLIVPLVVFGLVHMWNTRTRRNRRALRIGYALFATSLLILISGLLLMRVSGFDLKQPIARSTVYWLHVVCPLIVIWLYWLHRLVGPKIKWRVGLGFAAAAAVSILALAIAQMQDPRNWNAVGPSSGTQYFEPSLARTASGNFIPANTMMQDEYCLKCHADVHKAWSDSVHRFSSFNNPPYLASVTGTRALSMQRDGSVQASRWCAGCHDPVPFFSGAFDDPDFDMLGHATSQAGITCTVCHAITHVNSVKGNADYTIEEPLHYPFAFSDNAALQWVNNQLVKAKPSFHKKTFLKPFHKTAEFCSTCHKVHLPLALNHYKDFLRGQNHYDSYLFSGVSGHGARSFYYPPKAQHNCNECHMPRVASDDFGAQVDPATGLMSVHDHMFPSANTGIAWLRGADDVIEAHREFLKDNVRVDWFALREDGEIDGKLTAPLRPHVPALSPGKTYLLDAVVRTLKLGHLFTQGTVDSNEVWLEVTVTSGDRVIGRSGAVNPDKFNEVDPWAHFLNVFMLDKDGNRIDRRNAEDIFTPLYNHQIPPGAAQTVHYELQLPDDLDAPVTVEVKVQYRKFDQRYMNIVANVNEELGQIIRGHEPGKEYRNDLPIVTMASDSITFPVAGVQAEVSNPKRDIPEWQRWNDYGIGLLLKGKAELRQAEEAFKEVEKLDRYDGPLNLARVLNTEGRLDEAVQALNRANQYADQPDFPRWTWAWLSGEINAQQGRLEEAVQNLRSVLEDNTEEMQRRGFDFSLDIEVINLLGQTLFDLSKVRERQGRQEESRQFVNDAIQQFKTTLEIDPENVSAHHNLQQLYEKIGDETLSEKHSKLHLRYKLDDNAQSRAIRLAREKYPAANHAAEAVVKYSLTRATE</sequence>
<dbReference type="InterPro" id="IPR023155">
    <property type="entry name" value="Cyt_c-552/4"/>
</dbReference>
<name>A0ABP9VJZ8_9BACT</name>
<dbReference type="InterPro" id="IPR003151">
    <property type="entry name" value="PIK-rel_kinase_FAT"/>
</dbReference>
<feature type="transmembrane region" description="Helical" evidence="2">
    <location>
        <begin position="60"/>
        <end position="84"/>
    </location>
</feature>
<keyword evidence="2" id="KW-0812">Transmembrane</keyword>
<keyword evidence="2" id="KW-1133">Transmembrane helix</keyword>
<evidence type="ECO:0008006" key="7">
    <source>
        <dbReference type="Google" id="ProtNLM"/>
    </source>
</evidence>
<dbReference type="EMBL" id="BAABRO010000002">
    <property type="protein sequence ID" value="GAA5505531.1"/>
    <property type="molecule type" value="Genomic_DNA"/>
</dbReference>
<dbReference type="InterPro" id="IPR011990">
    <property type="entry name" value="TPR-like_helical_dom_sf"/>
</dbReference>
<feature type="transmembrane region" description="Helical" evidence="2">
    <location>
        <begin position="96"/>
        <end position="125"/>
    </location>
</feature>
<dbReference type="Proteomes" id="UP001416858">
    <property type="component" value="Unassembled WGS sequence"/>
</dbReference>
<dbReference type="InterPro" id="IPR051829">
    <property type="entry name" value="Multiheme_Cytochr_ET"/>
</dbReference>
<feature type="domain" description="PIK-related kinase FAT" evidence="3">
    <location>
        <begin position="778"/>
        <end position="950"/>
    </location>
</feature>
<keyword evidence="2" id="KW-0472">Membrane</keyword>
<gene>
    <name evidence="5" type="ORF">Rcae01_00976</name>
</gene>
<feature type="transmembrane region" description="Helical" evidence="2">
    <location>
        <begin position="171"/>
        <end position="189"/>
    </location>
</feature>
<dbReference type="Gene3D" id="1.25.40.10">
    <property type="entry name" value="Tetratricopeptide repeat domain"/>
    <property type="match status" value="1"/>
</dbReference>
<dbReference type="Pfam" id="PF13435">
    <property type="entry name" value="Cytochrome_C554"/>
    <property type="match status" value="1"/>
</dbReference>
<protein>
    <recommendedName>
        <fullName evidence="7">Tetratricopeptide repeat protein</fullName>
    </recommendedName>
</protein>